<feature type="region of interest" description="Disordered" evidence="1">
    <location>
        <begin position="64"/>
        <end position="86"/>
    </location>
</feature>
<accession>A0ABW3GGS0</accession>
<comment type="caution">
    <text evidence="3">The sequence shown here is derived from an EMBL/GenBank/DDBJ whole genome shotgun (WGS) entry which is preliminary data.</text>
</comment>
<keyword evidence="2" id="KW-1133">Transmembrane helix</keyword>
<dbReference type="Proteomes" id="UP001597106">
    <property type="component" value="Unassembled WGS sequence"/>
</dbReference>
<protein>
    <recommendedName>
        <fullName evidence="5">Pilus assembly protein PilO</fullName>
    </recommendedName>
</protein>
<keyword evidence="2" id="KW-0812">Transmembrane</keyword>
<organism evidence="3 4">
    <name type="scientific">Methylophilus glucosoxydans</name>
    <dbReference type="NCBI Taxonomy" id="752553"/>
    <lineage>
        <taxon>Bacteria</taxon>
        <taxon>Pseudomonadati</taxon>
        <taxon>Pseudomonadota</taxon>
        <taxon>Betaproteobacteria</taxon>
        <taxon>Nitrosomonadales</taxon>
        <taxon>Methylophilaceae</taxon>
        <taxon>Methylophilus</taxon>
    </lineage>
</organism>
<gene>
    <name evidence="3" type="ORF">ACFQ1T_06535</name>
</gene>
<evidence type="ECO:0000313" key="4">
    <source>
        <dbReference type="Proteomes" id="UP001597106"/>
    </source>
</evidence>
<evidence type="ECO:0008006" key="5">
    <source>
        <dbReference type="Google" id="ProtNLM"/>
    </source>
</evidence>
<feature type="compositionally biased region" description="Polar residues" evidence="1">
    <location>
        <begin position="72"/>
        <end position="86"/>
    </location>
</feature>
<evidence type="ECO:0000256" key="2">
    <source>
        <dbReference type="SAM" id="Phobius"/>
    </source>
</evidence>
<sequence>MAVLNSRRNGSEVLSRVWARLQFAWQHSPWRQPWLLGLLALTLIVAIMLAQAWWLQQDWQQRLRPPAAGHGPQTQTARPSTSSANQALPQPMPVLAQWPSEEDADRVSAEILALADAMGMVFERAEFQSGATAQSDLYVQRIKLPLSGDYVQLRHFLALVLQRYPSLALAQCKLQRTDVQQAGLEAYIEFNLYTRKRRPA</sequence>
<name>A0ABW3GGS0_9PROT</name>
<feature type="transmembrane region" description="Helical" evidence="2">
    <location>
        <begin position="34"/>
        <end position="55"/>
    </location>
</feature>
<keyword evidence="4" id="KW-1185">Reference proteome</keyword>
<evidence type="ECO:0000313" key="3">
    <source>
        <dbReference type="EMBL" id="MFD0929434.1"/>
    </source>
</evidence>
<keyword evidence="2" id="KW-0472">Membrane</keyword>
<evidence type="ECO:0000256" key="1">
    <source>
        <dbReference type="SAM" id="MobiDB-lite"/>
    </source>
</evidence>
<dbReference type="EMBL" id="JBHTJW010000002">
    <property type="protein sequence ID" value="MFD0929434.1"/>
    <property type="molecule type" value="Genomic_DNA"/>
</dbReference>
<reference evidence="4" key="1">
    <citation type="journal article" date="2019" name="Int. J. Syst. Evol. Microbiol.">
        <title>The Global Catalogue of Microorganisms (GCM) 10K type strain sequencing project: providing services to taxonomists for standard genome sequencing and annotation.</title>
        <authorList>
            <consortium name="The Broad Institute Genomics Platform"/>
            <consortium name="The Broad Institute Genome Sequencing Center for Infectious Disease"/>
            <person name="Wu L."/>
            <person name="Ma J."/>
        </authorList>
    </citation>
    <scope>NUCLEOTIDE SEQUENCE [LARGE SCALE GENOMIC DNA]</scope>
    <source>
        <strain evidence="4">CCUG 59685</strain>
    </source>
</reference>
<dbReference type="RefSeq" id="WP_379075024.1">
    <property type="nucleotide sequence ID" value="NZ_JBHTJW010000002.1"/>
</dbReference>
<proteinExistence type="predicted"/>